<dbReference type="PANTHER" id="PTHR24099:SF16">
    <property type="entry name" value="E3 UBIQUITIN-PROTEIN LIGASE MIDLINE-1-LIKE ISOFORM X1"/>
    <property type="match status" value="1"/>
</dbReference>
<accession>C3Y4K8</accession>
<reference evidence="1" key="1">
    <citation type="journal article" date="2008" name="Nature">
        <title>The amphioxus genome and the evolution of the chordate karyotype.</title>
        <authorList>
            <consortium name="US DOE Joint Genome Institute (JGI-PGF)"/>
            <person name="Putnam N.H."/>
            <person name="Butts T."/>
            <person name="Ferrier D.E.K."/>
            <person name="Furlong R.F."/>
            <person name="Hellsten U."/>
            <person name="Kawashima T."/>
            <person name="Robinson-Rechavi M."/>
            <person name="Shoguchi E."/>
            <person name="Terry A."/>
            <person name="Yu J.-K."/>
            <person name="Benito-Gutierrez E.L."/>
            <person name="Dubchak I."/>
            <person name="Garcia-Fernandez J."/>
            <person name="Gibson-Brown J.J."/>
            <person name="Grigoriev I.V."/>
            <person name="Horton A.C."/>
            <person name="de Jong P.J."/>
            <person name="Jurka J."/>
            <person name="Kapitonov V.V."/>
            <person name="Kohara Y."/>
            <person name="Kuroki Y."/>
            <person name="Lindquist E."/>
            <person name="Lucas S."/>
            <person name="Osoegawa K."/>
            <person name="Pennacchio L.A."/>
            <person name="Salamov A.A."/>
            <person name="Satou Y."/>
            <person name="Sauka-Spengler T."/>
            <person name="Schmutz J."/>
            <person name="Shin-I T."/>
            <person name="Toyoda A."/>
            <person name="Bronner-Fraser M."/>
            <person name="Fujiyama A."/>
            <person name="Holland L.Z."/>
            <person name="Holland P.W.H."/>
            <person name="Satoh N."/>
            <person name="Rokhsar D.S."/>
        </authorList>
    </citation>
    <scope>NUCLEOTIDE SEQUENCE [LARGE SCALE GENOMIC DNA]</scope>
    <source>
        <strain evidence="1">S238N-H82</strain>
        <tissue evidence="1">Testes</tissue>
    </source>
</reference>
<proteinExistence type="predicted"/>
<evidence type="ECO:0000313" key="1">
    <source>
        <dbReference type="EMBL" id="EEN64665.1"/>
    </source>
</evidence>
<protein>
    <submittedName>
        <fullName evidence="1">Uncharacterized protein</fullName>
    </submittedName>
</protein>
<gene>
    <name evidence="1" type="ORF">BRAFLDRAFT_73879</name>
</gene>
<organism>
    <name type="scientific">Branchiostoma floridae</name>
    <name type="common">Florida lancelet</name>
    <name type="synonym">Amphioxus</name>
    <dbReference type="NCBI Taxonomy" id="7739"/>
    <lineage>
        <taxon>Eukaryota</taxon>
        <taxon>Metazoa</taxon>
        <taxon>Chordata</taxon>
        <taxon>Cephalochordata</taxon>
        <taxon>Leptocardii</taxon>
        <taxon>Amphioxiformes</taxon>
        <taxon>Branchiostomatidae</taxon>
        <taxon>Branchiostoma</taxon>
    </lineage>
</organism>
<dbReference type="InParanoid" id="C3Y4K8"/>
<dbReference type="EMBL" id="GG666486">
    <property type="protein sequence ID" value="EEN64665.1"/>
    <property type="molecule type" value="Genomic_DNA"/>
</dbReference>
<dbReference type="PANTHER" id="PTHR24099">
    <property type="entry name" value="E3 UBIQUITIN-PROTEIN LIGASE TRIM36-RELATED"/>
    <property type="match status" value="1"/>
</dbReference>
<dbReference type="AlphaFoldDB" id="C3Y4K8"/>
<name>C3Y4K8_BRAFL</name>
<dbReference type="InterPro" id="IPR050617">
    <property type="entry name" value="E3_ligase_FN3/SPRY"/>
</dbReference>
<sequence length="297" mass="34153">MDELASILQERRNVMIEKSRNMEKDKTKRLENEETKRREELKKCAAVASFADEVTKETDQACFLQAVKATNDRVTKTTPTEDSLKMPCDGDFPSPTFRGLVRLLRHLHFFPDMTDAVAEKIKFKEHEVDGKNIIIHWEDSDNTGTKPGVQYELQWQKEGDGNQWVTISDISKLSCSLKLPEGSYVMHWIRLEVKEGMSPVHSLAMKLPNRTVSWEARYKPPHVAVYGGNNFDSLTLLSEVNIGQHDDDVTLLKNLDKVYRCFEIRIDKLKSKSSAFQVCQLQGRAREITATQISQYW</sequence>